<dbReference type="AlphaFoldDB" id="G9PEA3"/>
<sequence>MFNFRRKPGITTAQDLAERLGQLAQLSDRVKVAVPGWQATSLARQISAMDQLLVQANAGLAQNDDAECGQLLDQLRSVAKDTAQALSAASGVVQANTGEIEAELLARAGQVAGVENRVEKAREEYFRQAWPQVTWPLARGWVAMRLKAEAPTKAEVPAKTERPSKRWARLFSASESSKNTGSASTNEQADHAETRAAKETETKSLDAVYKRLVKANTAVLPAPWASKVNTELDAAYPDLVLELKAALNTPGQRHLPAPHWWKWAKAWQWTLYIIMLAGLIWWGMNTLLERLLLPTLPMPHIGVMPLAVVALLAGLILGLITTWVNYRLVKAGAYRRARNLRSYLNSRVEDVLQAKLYARLESHIAEHVSLIALANALAE</sequence>
<feature type="compositionally biased region" description="Polar residues" evidence="1">
    <location>
        <begin position="173"/>
        <end position="187"/>
    </location>
</feature>
<keyword evidence="2" id="KW-1133">Transmembrane helix</keyword>
<organism evidence="3 4">
    <name type="scientific">Actinomyces graevenitzii C83</name>
    <dbReference type="NCBI Taxonomy" id="435830"/>
    <lineage>
        <taxon>Bacteria</taxon>
        <taxon>Bacillati</taxon>
        <taxon>Actinomycetota</taxon>
        <taxon>Actinomycetes</taxon>
        <taxon>Actinomycetales</taxon>
        <taxon>Actinomycetaceae</taxon>
        <taxon>Actinomyces</taxon>
    </lineage>
</organism>
<keyword evidence="2" id="KW-0472">Membrane</keyword>
<dbReference type="eggNOG" id="COG0699">
    <property type="taxonomic scope" value="Bacteria"/>
</dbReference>
<dbReference type="EMBL" id="ACRN01000002">
    <property type="protein sequence ID" value="EHM89083.1"/>
    <property type="molecule type" value="Genomic_DNA"/>
</dbReference>
<comment type="caution">
    <text evidence="3">The sequence shown here is derived from an EMBL/GenBank/DDBJ whole genome shotgun (WGS) entry which is preliminary data.</text>
</comment>
<dbReference type="RefSeq" id="WP_005985190.1">
    <property type="nucleotide sequence ID" value="NZ_JH470338.1"/>
</dbReference>
<evidence type="ECO:0000313" key="3">
    <source>
        <dbReference type="EMBL" id="EHM89083.1"/>
    </source>
</evidence>
<accession>G9PEA3</accession>
<keyword evidence="4" id="KW-1185">Reference proteome</keyword>
<dbReference type="Proteomes" id="UP000003822">
    <property type="component" value="Unassembled WGS sequence"/>
</dbReference>
<feature type="transmembrane region" description="Helical" evidence="2">
    <location>
        <begin position="304"/>
        <end position="326"/>
    </location>
</feature>
<name>G9PEA3_9ACTO</name>
<gene>
    <name evidence="3" type="ORF">HMPREF0045_00496</name>
</gene>
<evidence type="ECO:0000256" key="2">
    <source>
        <dbReference type="SAM" id="Phobius"/>
    </source>
</evidence>
<feature type="region of interest" description="Disordered" evidence="1">
    <location>
        <begin position="172"/>
        <end position="200"/>
    </location>
</feature>
<dbReference type="HOGENOM" id="CLU_728878_0_0_11"/>
<keyword evidence="2" id="KW-0812">Transmembrane</keyword>
<reference evidence="3 4" key="1">
    <citation type="submission" date="2011-10" db="EMBL/GenBank/DDBJ databases">
        <title>The Genome Sequence of Actinomyces graevenitzii C83.</title>
        <authorList>
            <consortium name="The Broad Institute Genome Sequencing Platform"/>
            <consortium name="The Broad Institute Genome Sequencing Center for Infectious Disease"/>
            <person name="Earl A."/>
            <person name="Ward D."/>
            <person name="Feldgarden M."/>
            <person name="Gevers D."/>
            <person name="Sibley C.D."/>
            <person name="Field T.R."/>
            <person name="Grinwis M."/>
            <person name="Eshaghurshan C.S."/>
            <person name="Surette M.G."/>
            <person name="Young S.K."/>
            <person name="Zeng Q."/>
            <person name="Gargeya S."/>
            <person name="Fitzgerald M."/>
            <person name="Haas B."/>
            <person name="Abouelleil A."/>
            <person name="Alvarado L."/>
            <person name="Arachchi H.M."/>
            <person name="Berlin A."/>
            <person name="Brown A."/>
            <person name="Chapman S.B."/>
            <person name="Chen Z."/>
            <person name="Dunbar C."/>
            <person name="Freedman E."/>
            <person name="Gearin G."/>
            <person name="Goldberg J."/>
            <person name="Griggs A."/>
            <person name="Gujja S."/>
            <person name="Heiman D."/>
            <person name="Howarth C."/>
            <person name="Larson L."/>
            <person name="Lui A."/>
            <person name="MacDonald P.J.P."/>
            <person name="Montmayeur A."/>
            <person name="Murphy C."/>
            <person name="Neiman D."/>
            <person name="Pearson M."/>
            <person name="Priest M."/>
            <person name="Roberts A."/>
            <person name="Saif S."/>
            <person name="Shea T."/>
            <person name="Shenoy N."/>
            <person name="Sisk P."/>
            <person name="Stolte C."/>
            <person name="Sykes S."/>
            <person name="Wortman J."/>
            <person name="Nusbaum C."/>
            <person name="Birren B."/>
        </authorList>
    </citation>
    <scope>NUCLEOTIDE SEQUENCE [LARGE SCALE GENOMIC DNA]</scope>
    <source>
        <strain evidence="3 4">C83</strain>
    </source>
</reference>
<dbReference type="PATRIC" id="fig|435830.3.peg.482"/>
<evidence type="ECO:0000313" key="4">
    <source>
        <dbReference type="Proteomes" id="UP000003822"/>
    </source>
</evidence>
<evidence type="ECO:0000256" key="1">
    <source>
        <dbReference type="SAM" id="MobiDB-lite"/>
    </source>
</evidence>
<protein>
    <submittedName>
        <fullName evidence="3">Uncharacterized protein</fullName>
    </submittedName>
</protein>
<feature type="transmembrane region" description="Helical" evidence="2">
    <location>
        <begin position="266"/>
        <end position="284"/>
    </location>
</feature>
<feature type="compositionally biased region" description="Basic and acidic residues" evidence="1">
    <location>
        <begin position="188"/>
        <end position="200"/>
    </location>
</feature>
<proteinExistence type="predicted"/>
<dbReference type="STRING" id="435830.HMPREF0045_00496"/>